<reference evidence="4 5" key="2">
    <citation type="journal article" date="2008" name="Nature">
        <title>The Phaeodactylum genome reveals the evolutionary history of diatom genomes.</title>
        <authorList>
            <person name="Bowler C."/>
            <person name="Allen A.E."/>
            <person name="Badger J.H."/>
            <person name="Grimwood J."/>
            <person name="Jabbari K."/>
            <person name="Kuo A."/>
            <person name="Maheswari U."/>
            <person name="Martens C."/>
            <person name="Maumus F."/>
            <person name="Otillar R.P."/>
            <person name="Rayko E."/>
            <person name="Salamov A."/>
            <person name="Vandepoele K."/>
            <person name="Beszteri B."/>
            <person name="Gruber A."/>
            <person name="Heijde M."/>
            <person name="Katinka M."/>
            <person name="Mock T."/>
            <person name="Valentin K."/>
            <person name="Verret F."/>
            <person name="Berges J.A."/>
            <person name="Brownlee C."/>
            <person name="Cadoret J.P."/>
            <person name="Chiovitti A."/>
            <person name="Choi C.J."/>
            <person name="Coesel S."/>
            <person name="De Martino A."/>
            <person name="Detter J.C."/>
            <person name="Durkin C."/>
            <person name="Falciatore A."/>
            <person name="Fournet J."/>
            <person name="Haruta M."/>
            <person name="Huysman M.J."/>
            <person name="Jenkins B.D."/>
            <person name="Jiroutova K."/>
            <person name="Jorgensen R.E."/>
            <person name="Joubert Y."/>
            <person name="Kaplan A."/>
            <person name="Kroger N."/>
            <person name="Kroth P.G."/>
            <person name="La Roche J."/>
            <person name="Lindquist E."/>
            <person name="Lommer M."/>
            <person name="Martin-Jezequel V."/>
            <person name="Lopez P.J."/>
            <person name="Lucas S."/>
            <person name="Mangogna M."/>
            <person name="McGinnis K."/>
            <person name="Medlin L.K."/>
            <person name="Montsant A."/>
            <person name="Oudot-Le Secq M.P."/>
            <person name="Napoli C."/>
            <person name="Obornik M."/>
            <person name="Parker M.S."/>
            <person name="Petit J.L."/>
            <person name="Porcel B.M."/>
            <person name="Poulsen N."/>
            <person name="Robison M."/>
            <person name="Rychlewski L."/>
            <person name="Rynearson T.A."/>
            <person name="Schmutz J."/>
            <person name="Shapiro H."/>
            <person name="Siaut M."/>
            <person name="Stanley M."/>
            <person name="Sussman M.R."/>
            <person name="Taylor A.R."/>
            <person name="Vardi A."/>
            <person name="von Dassow P."/>
            <person name="Vyverman W."/>
            <person name="Willis A."/>
            <person name="Wyrwicz L.S."/>
            <person name="Rokhsar D.S."/>
            <person name="Weissenbach J."/>
            <person name="Armbrust E.V."/>
            <person name="Green B.R."/>
            <person name="Van de Peer Y."/>
            <person name="Grigoriev I.V."/>
        </authorList>
    </citation>
    <scope>NUCLEOTIDE SEQUENCE [LARGE SCALE GENOMIC DNA]</scope>
    <source>
        <strain evidence="4 5">CCMP1335</strain>
    </source>
</reference>
<dbReference type="eggNOG" id="ENOG502ST90">
    <property type="taxonomic scope" value="Eukaryota"/>
</dbReference>
<dbReference type="InterPro" id="IPR000225">
    <property type="entry name" value="Armadillo"/>
</dbReference>
<accession>B8CAQ4</accession>
<dbReference type="SMART" id="SM00185">
    <property type="entry name" value="ARM"/>
    <property type="match status" value="2"/>
</dbReference>
<name>B8CAQ4_THAPS</name>
<gene>
    <name evidence="4" type="ORF">THAPSDRAFT_24556</name>
</gene>
<sequence length="460" mass="49697">MSSSSTLIIPDTSSSSVSIVSDMCTSSSSSRRSIVGTHPPMMPLPLWPAANTATVDIAIHQSREQEGRCALCGAQTHRVHYGDRGVAVAKEPLTVNGEVRRGRCLLCHPLPVVHQHQQPTAPYWSPGSLDSRIMLHSDNTEAAPPSSAECVSVYSGSSASHDDTKRHESSHSQVVSPSLRTDSCNNTLASRFTEGQFYNNGSNTADNNTQHNSKVHEDPDICTILSAMRLHPHSHTLQISSLHMLYILSYESENASAIGRVGGIPTILDALRSTNTNVVLDTNEEGMMTTTRNSHNNTNDYLNVAIYGIGTLQNLAAVTEYNRDAIVEHGGLPLIIATMSTFLSNSEIQRSSCTALANISKTSLEYKIAIRELGGMNSIMKAVEVHSECEVVLRAAYRGLRKLGMPRLSGLGRAGGGGRVTTEGDQMDTGVDSGRLRRGDWRNDGGRMEVDDGMDEEGLL</sequence>
<feature type="compositionally biased region" description="Basic and acidic residues" evidence="3">
    <location>
        <begin position="160"/>
        <end position="170"/>
    </location>
</feature>
<feature type="region of interest" description="Disordered" evidence="3">
    <location>
        <begin position="413"/>
        <end position="460"/>
    </location>
</feature>
<feature type="compositionally biased region" description="Basic and acidic residues" evidence="3">
    <location>
        <begin position="434"/>
        <end position="450"/>
    </location>
</feature>
<dbReference type="PANTHER" id="PTHR22895">
    <property type="entry name" value="ARMADILLO REPEAT-CONTAINING PROTEIN 6"/>
    <property type="match status" value="1"/>
</dbReference>
<dbReference type="AlphaFoldDB" id="B8CAQ4"/>
<keyword evidence="1" id="KW-0677">Repeat</keyword>
<dbReference type="KEGG" id="tps:THAPSDRAFT_24556"/>
<dbReference type="RefSeq" id="XP_002293262.1">
    <property type="nucleotide sequence ID" value="XM_002293226.1"/>
</dbReference>
<dbReference type="EMBL" id="CM000647">
    <property type="protein sequence ID" value="EED89723.1"/>
    <property type="molecule type" value="Genomic_DNA"/>
</dbReference>
<organism evidence="4 5">
    <name type="scientific">Thalassiosira pseudonana</name>
    <name type="common">Marine diatom</name>
    <name type="synonym">Cyclotella nana</name>
    <dbReference type="NCBI Taxonomy" id="35128"/>
    <lineage>
        <taxon>Eukaryota</taxon>
        <taxon>Sar</taxon>
        <taxon>Stramenopiles</taxon>
        <taxon>Ochrophyta</taxon>
        <taxon>Bacillariophyta</taxon>
        <taxon>Coscinodiscophyceae</taxon>
        <taxon>Thalassiosirophycidae</taxon>
        <taxon>Thalassiosirales</taxon>
        <taxon>Thalassiosiraceae</taxon>
        <taxon>Thalassiosira</taxon>
    </lineage>
</organism>
<evidence type="ECO:0000256" key="2">
    <source>
        <dbReference type="PROSITE-ProRule" id="PRU00259"/>
    </source>
</evidence>
<dbReference type="GeneID" id="7443190"/>
<dbReference type="InterPro" id="IPR016024">
    <property type="entry name" value="ARM-type_fold"/>
</dbReference>
<dbReference type="Gene3D" id="1.25.10.10">
    <property type="entry name" value="Leucine-rich Repeat Variant"/>
    <property type="match status" value="1"/>
</dbReference>
<evidence type="ECO:0000256" key="1">
    <source>
        <dbReference type="ARBA" id="ARBA00022737"/>
    </source>
</evidence>
<keyword evidence="5" id="KW-1185">Reference proteome</keyword>
<feature type="region of interest" description="Disordered" evidence="3">
    <location>
        <begin position="139"/>
        <end position="180"/>
    </location>
</feature>
<reference evidence="4 5" key="1">
    <citation type="journal article" date="2004" name="Science">
        <title>The genome of the diatom Thalassiosira pseudonana: ecology, evolution, and metabolism.</title>
        <authorList>
            <person name="Armbrust E.V."/>
            <person name="Berges J.A."/>
            <person name="Bowler C."/>
            <person name="Green B.R."/>
            <person name="Martinez D."/>
            <person name="Putnam N.H."/>
            <person name="Zhou S."/>
            <person name="Allen A.E."/>
            <person name="Apt K.E."/>
            <person name="Bechner M."/>
            <person name="Brzezinski M.A."/>
            <person name="Chaal B.K."/>
            <person name="Chiovitti A."/>
            <person name="Davis A.K."/>
            <person name="Demarest M.S."/>
            <person name="Detter J.C."/>
            <person name="Glavina T."/>
            <person name="Goodstein D."/>
            <person name="Hadi M.Z."/>
            <person name="Hellsten U."/>
            <person name="Hildebrand M."/>
            <person name="Jenkins B.D."/>
            <person name="Jurka J."/>
            <person name="Kapitonov V.V."/>
            <person name="Kroger N."/>
            <person name="Lau W.W."/>
            <person name="Lane T.W."/>
            <person name="Larimer F.W."/>
            <person name="Lippmeier J.C."/>
            <person name="Lucas S."/>
            <person name="Medina M."/>
            <person name="Montsant A."/>
            <person name="Obornik M."/>
            <person name="Parker M.S."/>
            <person name="Palenik B."/>
            <person name="Pazour G.J."/>
            <person name="Richardson P.M."/>
            <person name="Rynearson T.A."/>
            <person name="Saito M.A."/>
            <person name="Schwartz D.C."/>
            <person name="Thamatrakoln K."/>
            <person name="Valentin K."/>
            <person name="Vardi A."/>
            <person name="Wilkerson F.P."/>
            <person name="Rokhsar D.S."/>
        </authorList>
    </citation>
    <scope>NUCLEOTIDE SEQUENCE [LARGE SCALE GENOMIC DNA]</scope>
    <source>
        <strain evidence="4 5">CCMP1335</strain>
    </source>
</reference>
<dbReference type="OMA" id="CACETIQ"/>
<feature type="compositionally biased region" description="Acidic residues" evidence="3">
    <location>
        <begin position="451"/>
        <end position="460"/>
    </location>
</feature>
<dbReference type="Proteomes" id="UP000001449">
    <property type="component" value="Chromosome 12"/>
</dbReference>
<dbReference type="InParanoid" id="B8CAQ4"/>
<dbReference type="SUPFAM" id="SSF48371">
    <property type="entry name" value="ARM repeat"/>
    <property type="match status" value="1"/>
</dbReference>
<proteinExistence type="predicted"/>
<feature type="repeat" description="ARM" evidence="2">
    <location>
        <begin position="330"/>
        <end position="374"/>
    </location>
</feature>
<evidence type="ECO:0000256" key="3">
    <source>
        <dbReference type="SAM" id="MobiDB-lite"/>
    </source>
</evidence>
<evidence type="ECO:0000313" key="5">
    <source>
        <dbReference type="Proteomes" id="UP000001449"/>
    </source>
</evidence>
<dbReference type="HOGENOM" id="CLU_595170_0_0_1"/>
<dbReference type="PaxDb" id="35128-Thaps24556"/>
<dbReference type="PROSITE" id="PS50176">
    <property type="entry name" value="ARM_REPEAT"/>
    <property type="match status" value="1"/>
</dbReference>
<protein>
    <submittedName>
        <fullName evidence="4">Uncharacterized protein</fullName>
    </submittedName>
</protein>
<dbReference type="Pfam" id="PF00514">
    <property type="entry name" value="Arm"/>
    <property type="match status" value="1"/>
</dbReference>
<dbReference type="InterPro" id="IPR011989">
    <property type="entry name" value="ARM-like"/>
</dbReference>
<feature type="compositionally biased region" description="Polar residues" evidence="3">
    <location>
        <begin position="171"/>
        <end position="180"/>
    </location>
</feature>
<evidence type="ECO:0000313" key="4">
    <source>
        <dbReference type="EMBL" id="EED89723.1"/>
    </source>
</evidence>
<dbReference type="PANTHER" id="PTHR22895:SF0">
    <property type="entry name" value="ARMADILLO REPEAT-CONTAINING PROTEIN 6"/>
    <property type="match status" value="1"/>
</dbReference>